<organism evidence="11 12">
    <name type="scientific">Vulcanisaeta moutnovskia (strain 768-28)</name>
    <dbReference type="NCBI Taxonomy" id="985053"/>
    <lineage>
        <taxon>Archaea</taxon>
        <taxon>Thermoproteota</taxon>
        <taxon>Thermoprotei</taxon>
        <taxon>Thermoproteales</taxon>
        <taxon>Thermoproteaceae</taxon>
        <taxon>Vulcanisaeta</taxon>
    </lineage>
</organism>
<dbReference type="OrthoDB" id="45815at2157"/>
<dbReference type="PANTHER" id="PTHR32243">
    <property type="entry name" value="MALTOSE TRANSPORT SYSTEM PERMEASE-RELATED"/>
    <property type="match status" value="1"/>
</dbReference>
<dbReference type="STRING" id="985053.VMUT_0409"/>
<evidence type="ECO:0000256" key="6">
    <source>
        <dbReference type="ARBA" id="ARBA00022692"/>
    </source>
</evidence>
<evidence type="ECO:0000256" key="8">
    <source>
        <dbReference type="ARBA" id="ARBA00023136"/>
    </source>
</evidence>
<dbReference type="InterPro" id="IPR000515">
    <property type="entry name" value="MetI-like"/>
</dbReference>
<evidence type="ECO:0000256" key="1">
    <source>
        <dbReference type="ARBA" id="ARBA00004651"/>
    </source>
</evidence>
<feature type="transmembrane region" description="Helical" evidence="9">
    <location>
        <begin position="223"/>
        <end position="246"/>
    </location>
</feature>
<dbReference type="PANTHER" id="PTHR32243:SF50">
    <property type="entry name" value="MALTOSE_MALTODEXTRIN TRANSPORT SYSTEM PERMEASE PROTEIN MALG"/>
    <property type="match status" value="1"/>
</dbReference>
<evidence type="ECO:0000256" key="7">
    <source>
        <dbReference type="ARBA" id="ARBA00022989"/>
    </source>
</evidence>
<feature type="transmembrane region" description="Helical" evidence="9">
    <location>
        <begin position="253"/>
        <end position="275"/>
    </location>
</feature>
<accession>F0QU81</accession>
<feature type="transmembrane region" description="Helical" evidence="9">
    <location>
        <begin position="84"/>
        <end position="106"/>
    </location>
</feature>
<keyword evidence="6 9" id="KW-0812">Transmembrane</keyword>
<comment type="similarity">
    <text evidence="2">Belongs to the binding-protein-dependent transport system permease family. MalFG subfamily.</text>
</comment>
<dbReference type="KEGG" id="vmo:VMUT_0409"/>
<keyword evidence="4" id="KW-1003">Cell membrane</keyword>
<protein>
    <submittedName>
        <fullName evidence="11">Sugar transport system permease protein</fullName>
    </submittedName>
</protein>
<feature type="transmembrane region" description="Helical" evidence="9">
    <location>
        <begin position="151"/>
        <end position="174"/>
    </location>
</feature>
<feature type="transmembrane region" description="Helical" evidence="9">
    <location>
        <begin position="195"/>
        <end position="217"/>
    </location>
</feature>
<keyword evidence="5 11" id="KW-0762">Sugar transport</keyword>
<name>F0QU81_VULM7</name>
<feature type="transmembrane region" description="Helical" evidence="9">
    <location>
        <begin position="118"/>
        <end position="139"/>
    </location>
</feature>
<keyword evidence="3 9" id="KW-0813">Transport</keyword>
<comment type="subcellular location">
    <subcellularLocation>
        <location evidence="1 9">Cell membrane</location>
        <topology evidence="1 9">Multi-pass membrane protein</topology>
    </subcellularLocation>
</comment>
<dbReference type="Proteomes" id="UP000007485">
    <property type="component" value="Chromosome"/>
</dbReference>
<evidence type="ECO:0000313" key="12">
    <source>
        <dbReference type="Proteomes" id="UP000007485"/>
    </source>
</evidence>
<dbReference type="SUPFAM" id="SSF161098">
    <property type="entry name" value="MetI-like"/>
    <property type="match status" value="1"/>
</dbReference>
<dbReference type="Gene3D" id="1.10.3720.10">
    <property type="entry name" value="MetI-like"/>
    <property type="match status" value="1"/>
</dbReference>
<gene>
    <name evidence="11" type="ordered locus">VMUT_0409</name>
</gene>
<evidence type="ECO:0000256" key="3">
    <source>
        <dbReference type="ARBA" id="ARBA00022448"/>
    </source>
</evidence>
<reference evidence="11 12" key="1">
    <citation type="journal article" date="2011" name="J. Bacteriol.">
        <title>Complete genome sequence of 'Vulcanisaeta moutnovskia' strain 768-28, a novel member of the hyperthermophilic crenarchaeal genus vulcanisaeta.</title>
        <authorList>
            <person name="Gumerov V.M."/>
            <person name="Mardanov A.V."/>
            <person name="Beletsky A.V."/>
            <person name="Prokofeva M.I."/>
            <person name="Bonch-Osmolovskaya E.A."/>
            <person name="Ravin N.V."/>
            <person name="Skryabin K.G."/>
        </authorList>
    </citation>
    <scope>NUCLEOTIDE SEQUENCE [LARGE SCALE GENOMIC DNA]</scope>
    <source>
        <strain evidence="11 12">768-28</strain>
    </source>
</reference>
<evidence type="ECO:0000313" key="11">
    <source>
        <dbReference type="EMBL" id="ADY00621.1"/>
    </source>
</evidence>
<feature type="domain" description="ABC transmembrane type-1" evidence="10">
    <location>
        <begin position="80"/>
        <end position="275"/>
    </location>
</feature>
<dbReference type="InterPro" id="IPR035906">
    <property type="entry name" value="MetI-like_sf"/>
</dbReference>
<dbReference type="PROSITE" id="PS50928">
    <property type="entry name" value="ABC_TM1"/>
    <property type="match status" value="1"/>
</dbReference>
<dbReference type="Pfam" id="PF00528">
    <property type="entry name" value="BPD_transp_1"/>
    <property type="match status" value="1"/>
</dbReference>
<proteinExistence type="inferred from homology"/>
<keyword evidence="7 9" id="KW-1133">Transmembrane helix</keyword>
<evidence type="ECO:0000256" key="9">
    <source>
        <dbReference type="RuleBase" id="RU363032"/>
    </source>
</evidence>
<evidence type="ECO:0000256" key="4">
    <source>
        <dbReference type="ARBA" id="ARBA00022475"/>
    </source>
</evidence>
<keyword evidence="8 9" id="KW-0472">Membrane</keyword>
<sequence length="290" mass="32194">MSNKYSLKNKVISLFRLGISYIVLIIIAAIAIFPIYYIIITSVNPIPTLASITLRSLLPENTSLEAYYYILFKEPFLLWLRNSLILATGTIAITVIVAFITGAALSRFNVPGKTTLMVTIYVMTFFPFAATALPLYLMFASLGMLRGWATYVGLILAYSGGTSIFSSYLVKVFLDRIPRDYEEAALIDGLTRPGAFFRILLPMAKPIIAFVALLAFMGAYTDYALANAFIMQGNMWTLTLGMYYLAFVNRATLYNVLAAFSVLMGIPIFAIFIAFQKYLVQIYAMGGVKA</sequence>
<dbReference type="eggNOG" id="arCOG00160">
    <property type="taxonomic scope" value="Archaea"/>
</dbReference>
<feature type="transmembrane region" description="Helical" evidence="9">
    <location>
        <begin position="21"/>
        <end position="39"/>
    </location>
</feature>
<dbReference type="GO" id="GO:0005886">
    <property type="term" value="C:plasma membrane"/>
    <property type="evidence" value="ECO:0007669"/>
    <property type="project" value="UniProtKB-SubCell"/>
</dbReference>
<dbReference type="GeneID" id="10288061"/>
<dbReference type="GO" id="GO:0055085">
    <property type="term" value="P:transmembrane transport"/>
    <property type="evidence" value="ECO:0007669"/>
    <property type="project" value="InterPro"/>
</dbReference>
<dbReference type="AlphaFoldDB" id="F0QU81"/>
<dbReference type="CDD" id="cd06261">
    <property type="entry name" value="TM_PBP2"/>
    <property type="match status" value="1"/>
</dbReference>
<dbReference type="InterPro" id="IPR050901">
    <property type="entry name" value="BP-dep_ABC_trans_perm"/>
</dbReference>
<dbReference type="HOGENOM" id="CLU_016047_1_2_2"/>
<evidence type="ECO:0000259" key="10">
    <source>
        <dbReference type="PROSITE" id="PS50928"/>
    </source>
</evidence>
<keyword evidence="12" id="KW-1185">Reference proteome</keyword>
<evidence type="ECO:0000256" key="5">
    <source>
        <dbReference type="ARBA" id="ARBA00022597"/>
    </source>
</evidence>
<dbReference type="EMBL" id="CP002529">
    <property type="protein sequence ID" value="ADY00621.1"/>
    <property type="molecule type" value="Genomic_DNA"/>
</dbReference>
<evidence type="ECO:0000256" key="2">
    <source>
        <dbReference type="ARBA" id="ARBA00009047"/>
    </source>
</evidence>
<dbReference type="RefSeq" id="WP_013603784.1">
    <property type="nucleotide sequence ID" value="NC_015151.1"/>
</dbReference>